<evidence type="ECO:0000256" key="6">
    <source>
        <dbReference type="SAM" id="Coils"/>
    </source>
</evidence>
<reference evidence="7" key="1">
    <citation type="submission" date="2018-08" db="EMBL/GenBank/DDBJ databases">
        <authorList>
            <consortium name="PulseNet: The National Subtyping Network for Foodborne Disease Surveillance"/>
            <person name="Tarr C.L."/>
            <person name="Trees E."/>
            <person name="Katz L.S."/>
            <person name="Carleton-Romer H.A."/>
            <person name="Stroika S."/>
            <person name="Kucerova Z."/>
            <person name="Roache K.F."/>
            <person name="Sabol A.L."/>
            <person name="Besser J."/>
            <person name="Gerner-Smidt P."/>
        </authorList>
    </citation>
    <scope>NUCLEOTIDE SEQUENCE</scope>
    <source>
        <strain evidence="7">PNUSAC005770</strain>
    </source>
</reference>
<keyword evidence="3" id="KW-0812">Transmembrane</keyword>
<sequence>MYSNILYNEKNCPILDCNQNPQYKDVIYDENLCPLYDEKGNLITSSHPKYKKEQEEKQLKEELLKQQKQMQEIIEQQKKQLANLNTQTNPYNSNLNELIRKSILADRNTNIYFSKPTSKYGVDSFSNQKNIDIATNEHRLYRTLRAGRLIPAVLTTAISSDIEGLVTAQVEQDIYASMGRAVLIPRGSKVIGFYKNDNKIGQNRLAISWREIITPQGVNILLTNAIASDNMGMSGALGEVNNKYLERYGMGYGLSTLSNVLLLSLANKSKGNPYGETIYNQSNTDVTTIVSDIIEQQKEIKPTIEIKQGSRIYITPTAHIWFPKPKNGEVLAEFFKEEQ</sequence>
<evidence type="ECO:0000256" key="2">
    <source>
        <dbReference type="ARBA" id="ARBA00010265"/>
    </source>
</evidence>
<keyword evidence="6" id="KW-0175">Coiled coil</keyword>
<dbReference type="Pfam" id="PF03743">
    <property type="entry name" value="TrbI"/>
    <property type="match status" value="1"/>
</dbReference>
<comment type="caution">
    <text evidence="7">The sequence shown here is derived from an EMBL/GenBank/DDBJ whole genome shotgun (WGS) entry which is preliminary data.</text>
</comment>
<organism evidence="7">
    <name type="scientific">Campylobacter upsaliensis</name>
    <dbReference type="NCBI Taxonomy" id="28080"/>
    <lineage>
        <taxon>Bacteria</taxon>
        <taxon>Pseudomonadati</taxon>
        <taxon>Campylobacterota</taxon>
        <taxon>Epsilonproteobacteria</taxon>
        <taxon>Campylobacterales</taxon>
        <taxon>Campylobacteraceae</taxon>
        <taxon>Campylobacter</taxon>
    </lineage>
</organism>
<accession>A0A5L8T9P3</accession>
<keyword evidence="5" id="KW-0472">Membrane</keyword>
<evidence type="ECO:0000256" key="3">
    <source>
        <dbReference type="ARBA" id="ARBA00022692"/>
    </source>
</evidence>
<comment type="subcellular location">
    <subcellularLocation>
        <location evidence="1">Membrane</location>
        <topology evidence="1">Single-pass membrane protein</topology>
    </subcellularLocation>
</comment>
<gene>
    <name evidence="7" type="ORF">D0B03_07410</name>
</gene>
<dbReference type="AlphaFoldDB" id="A0A5L8T9P3"/>
<feature type="coiled-coil region" evidence="6">
    <location>
        <begin position="49"/>
        <end position="87"/>
    </location>
</feature>
<dbReference type="CDD" id="cd16429">
    <property type="entry name" value="VirB10"/>
    <property type="match status" value="1"/>
</dbReference>
<proteinExistence type="inferred from homology"/>
<dbReference type="NCBIfam" id="NF038092">
    <property type="entry name" value="T4SS_ComB10"/>
    <property type="match status" value="1"/>
</dbReference>
<protein>
    <submittedName>
        <fullName evidence="7">TrbI/VirB10 family protein</fullName>
    </submittedName>
</protein>
<name>A0A5L8T9P3_CAMUP</name>
<keyword evidence="4" id="KW-1133">Transmembrane helix</keyword>
<dbReference type="Gene3D" id="2.40.128.260">
    <property type="entry name" value="Type IV secretion system, VirB10/TraB/TrbI"/>
    <property type="match status" value="1"/>
</dbReference>
<dbReference type="InterPro" id="IPR042217">
    <property type="entry name" value="T4SS_VirB10/TrbI"/>
</dbReference>
<evidence type="ECO:0000256" key="5">
    <source>
        <dbReference type="ARBA" id="ARBA00023136"/>
    </source>
</evidence>
<dbReference type="GO" id="GO:0016020">
    <property type="term" value="C:membrane"/>
    <property type="evidence" value="ECO:0007669"/>
    <property type="project" value="UniProtKB-SubCell"/>
</dbReference>
<comment type="similarity">
    <text evidence="2">Belongs to the TrbI/VirB10 family.</text>
</comment>
<dbReference type="InterPro" id="IPR005498">
    <property type="entry name" value="T4SS_VirB10/TraB/TrbI"/>
</dbReference>
<evidence type="ECO:0000313" key="7">
    <source>
        <dbReference type="EMBL" id="EAL8904126.1"/>
    </source>
</evidence>
<evidence type="ECO:0000256" key="4">
    <source>
        <dbReference type="ARBA" id="ARBA00022989"/>
    </source>
</evidence>
<dbReference type="EMBL" id="AACSBQ010000033">
    <property type="protein sequence ID" value="EAL8904126.1"/>
    <property type="molecule type" value="Genomic_DNA"/>
</dbReference>
<dbReference type="InterPro" id="IPR048018">
    <property type="entry name" value="T4SS_ComB10-like"/>
</dbReference>
<evidence type="ECO:0000256" key="1">
    <source>
        <dbReference type="ARBA" id="ARBA00004167"/>
    </source>
</evidence>